<dbReference type="InterPro" id="IPR045320">
    <property type="entry name" value="JAGGED/SL1-like"/>
</dbReference>
<accession>A0A8T2T476</accession>
<evidence type="ECO:0000259" key="3">
    <source>
        <dbReference type="PROSITE" id="PS50157"/>
    </source>
</evidence>
<feature type="region of interest" description="Disordered" evidence="2">
    <location>
        <begin position="266"/>
        <end position="289"/>
    </location>
</feature>
<dbReference type="PANTHER" id="PTHR45730">
    <property type="entry name" value="ZINC FINGER PROTEIN JAGGED"/>
    <property type="match status" value="1"/>
</dbReference>
<feature type="domain" description="C2H2-type" evidence="3">
    <location>
        <begin position="61"/>
        <end position="88"/>
    </location>
</feature>
<gene>
    <name evidence="4" type="ORF">KP509_15G001200</name>
</gene>
<dbReference type="GO" id="GO:0008270">
    <property type="term" value="F:zinc ion binding"/>
    <property type="evidence" value="ECO:0007669"/>
    <property type="project" value="UniProtKB-KW"/>
</dbReference>
<dbReference type="PROSITE" id="PS00028">
    <property type="entry name" value="ZINC_FINGER_C2H2_1"/>
    <property type="match status" value="1"/>
</dbReference>
<comment type="caution">
    <text evidence="4">The sequence shown here is derived from an EMBL/GenBank/DDBJ whole genome shotgun (WGS) entry which is preliminary data.</text>
</comment>
<dbReference type="PANTHER" id="PTHR45730:SF129">
    <property type="entry name" value="EPF-TYPE CIS2-HIS2 ZINC FINGER TRANSCRIPTION FACTOR"/>
    <property type="match status" value="1"/>
</dbReference>
<name>A0A8T2T476_CERRI</name>
<evidence type="ECO:0000256" key="1">
    <source>
        <dbReference type="PROSITE-ProRule" id="PRU00042"/>
    </source>
</evidence>
<dbReference type="Proteomes" id="UP000825935">
    <property type="component" value="Chromosome 15"/>
</dbReference>
<feature type="region of interest" description="Disordered" evidence="2">
    <location>
        <begin position="1"/>
        <end position="56"/>
    </location>
</feature>
<sequence length="462" mass="50297">METGGQQPPHNDAPVSALSFFDMATGGHHDASSCSTAASEQSERKKRPSPSYDDEANFKPYECRFCPMKFAKSQALGGHMNRHRQEREREQLMNARQLLMQQEFSSTLMMSGQNAQSSLSKLGQSHLQRPTNENPMKDGLRLSSGPPMMGSMGRGFLQSNPFNPSLPPSSLNWNLGNAALDTAANHQLPAFNMDGTIRSYQARQAYTSTSPMNNNNTSLFLMQPSLKCSLSQNDLIGATAAPYEKAMPMSMCSYDSDNPALHRSNSCGLLHASQPSQPQDGSILTGSPDESANFMPGTTKSYIHEHHNGIKLEQQVSQGVPNANMETGNSGFQLMTYPTTESQRSHLSSHHHASEFNLSSTNPLDGNLSWLQKDAVALNALSSPNVDYNTDIENAEPKIDHQNVTGPGHRKALKWDLSLPSSDSVPPDNKMGDLTSVVAEGSVLSFEDHYAHTAGALDGQTK</sequence>
<dbReference type="GO" id="GO:0003700">
    <property type="term" value="F:DNA-binding transcription factor activity"/>
    <property type="evidence" value="ECO:0007669"/>
    <property type="project" value="InterPro"/>
</dbReference>
<keyword evidence="5" id="KW-1185">Reference proteome</keyword>
<keyword evidence="1" id="KW-0862">Zinc</keyword>
<dbReference type="InterPro" id="IPR013087">
    <property type="entry name" value="Znf_C2H2_type"/>
</dbReference>
<dbReference type="InterPro" id="IPR036236">
    <property type="entry name" value="Znf_C2H2_sf"/>
</dbReference>
<dbReference type="OrthoDB" id="1933825at2759"/>
<keyword evidence="1" id="KW-0479">Metal-binding</keyword>
<evidence type="ECO:0000313" key="4">
    <source>
        <dbReference type="EMBL" id="KAH7403930.1"/>
    </source>
</evidence>
<evidence type="ECO:0000313" key="5">
    <source>
        <dbReference type="Proteomes" id="UP000825935"/>
    </source>
</evidence>
<dbReference type="AlphaFoldDB" id="A0A8T2T476"/>
<dbReference type="SUPFAM" id="SSF57667">
    <property type="entry name" value="beta-beta-alpha zinc fingers"/>
    <property type="match status" value="1"/>
</dbReference>
<keyword evidence="1" id="KW-0863">Zinc-finger</keyword>
<organism evidence="4 5">
    <name type="scientific">Ceratopteris richardii</name>
    <name type="common">Triangle waterfern</name>
    <dbReference type="NCBI Taxonomy" id="49495"/>
    <lineage>
        <taxon>Eukaryota</taxon>
        <taxon>Viridiplantae</taxon>
        <taxon>Streptophyta</taxon>
        <taxon>Embryophyta</taxon>
        <taxon>Tracheophyta</taxon>
        <taxon>Polypodiopsida</taxon>
        <taxon>Polypodiidae</taxon>
        <taxon>Polypodiales</taxon>
        <taxon>Pteridineae</taxon>
        <taxon>Pteridaceae</taxon>
        <taxon>Parkerioideae</taxon>
        <taxon>Ceratopteris</taxon>
    </lineage>
</organism>
<proteinExistence type="predicted"/>
<dbReference type="Gene3D" id="3.30.160.60">
    <property type="entry name" value="Classic Zinc Finger"/>
    <property type="match status" value="1"/>
</dbReference>
<reference evidence="4" key="1">
    <citation type="submission" date="2021-08" db="EMBL/GenBank/DDBJ databases">
        <title>WGS assembly of Ceratopteris richardii.</title>
        <authorList>
            <person name="Marchant D.B."/>
            <person name="Chen G."/>
            <person name="Jenkins J."/>
            <person name="Shu S."/>
            <person name="Leebens-Mack J."/>
            <person name="Grimwood J."/>
            <person name="Schmutz J."/>
            <person name="Soltis P."/>
            <person name="Soltis D."/>
            <person name="Chen Z.-H."/>
        </authorList>
    </citation>
    <scope>NUCLEOTIDE SEQUENCE</scope>
    <source>
        <strain evidence="4">Whitten #5841</strain>
        <tissue evidence="4">Leaf</tissue>
    </source>
</reference>
<protein>
    <recommendedName>
        <fullName evidence="3">C2H2-type domain-containing protein</fullName>
    </recommendedName>
</protein>
<dbReference type="PROSITE" id="PS50157">
    <property type="entry name" value="ZINC_FINGER_C2H2_2"/>
    <property type="match status" value="1"/>
</dbReference>
<evidence type="ECO:0000256" key="2">
    <source>
        <dbReference type="SAM" id="MobiDB-lite"/>
    </source>
</evidence>
<dbReference type="EMBL" id="CM035420">
    <property type="protein sequence ID" value="KAH7403930.1"/>
    <property type="molecule type" value="Genomic_DNA"/>
</dbReference>